<accession>A0AAW1KLE5</accession>
<evidence type="ECO:0000256" key="2">
    <source>
        <dbReference type="ARBA" id="ARBA00022670"/>
    </source>
</evidence>
<organism evidence="6 7">
    <name type="scientific">Popillia japonica</name>
    <name type="common">Japanese beetle</name>
    <dbReference type="NCBI Taxonomy" id="7064"/>
    <lineage>
        <taxon>Eukaryota</taxon>
        <taxon>Metazoa</taxon>
        <taxon>Ecdysozoa</taxon>
        <taxon>Arthropoda</taxon>
        <taxon>Hexapoda</taxon>
        <taxon>Insecta</taxon>
        <taxon>Pterygota</taxon>
        <taxon>Neoptera</taxon>
        <taxon>Endopterygota</taxon>
        <taxon>Coleoptera</taxon>
        <taxon>Polyphaga</taxon>
        <taxon>Scarabaeiformia</taxon>
        <taxon>Scarabaeidae</taxon>
        <taxon>Rutelinae</taxon>
        <taxon>Popillia</taxon>
    </lineage>
</organism>
<comment type="similarity">
    <text evidence="1">Belongs to the peptidase S28 family.</text>
</comment>
<sequence length="501" mass="56971">MPSKVLYLFHLEGRLPDKMSQSRLNLITDGKMPSKVLYLFHLCVILYFVDSKLIFKRHGPPPEEPSTTRADPKWNNIIQKVDHFNPNDLRTWSMRYLSNDEFYVEGGPIFIYLGGEWEISPGRLTAGQMYEIAKFHQGYMFYTEHRYYGFSYPTTDFSTPNLKYLSLDQAIADVVYFIKYVKEELSLDGKVVVVGASYSASMATWIRLKYPHIVDIAYASSGPVRAVADFYEYYEVINDNIGLVSGECLTTISDAISQLEAKLETEDGIDEMSDKLQTCKRIQNAEPHRSFLFNFVIAELFAGLVQYAQPDSIKNDCDLLASYSGTALDKLIAYIRAQYDPDCIDDYDTFIQTYTSIGTTNDMWRPWLYQTCTEYGYYQTSTSDNQPFGHTFGLDFFVNWCTDLFGANFGAEILETGIKRTNIFYGSQTPEVTKVLSIHGTVDPWHPLGILSDLNDQAPSILITGTSHCADLNAISEGDLDQLVETKLKARQIIADWLADE</sequence>
<dbReference type="Proteomes" id="UP001458880">
    <property type="component" value="Unassembled WGS sequence"/>
</dbReference>
<name>A0AAW1KLE5_POPJA</name>
<evidence type="ECO:0000313" key="6">
    <source>
        <dbReference type="EMBL" id="KAK9720435.1"/>
    </source>
</evidence>
<reference evidence="6 7" key="1">
    <citation type="journal article" date="2024" name="BMC Genomics">
        <title>De novo assembly and annotation of Popillia japonica's genome with initial clues to its potential as an invasive pest.</title>
        <authorList>
            <person name="Cucini C."/>
            <person name="Boschi S."/>
            <person name="Funari R."/>
            <person name="Cardaioli E."/>
            <person name="Iannotti N."/>
            <person name="Marturano G."/>
            <person name="Paoli F."/>
            <person name="Bruttini M."/>
            <person name="Carapelli A."/>
            <person name="Frati F."/>
            <person name="Nardi F."/>
        </authorList>
    </citation>
    <scope>NUCLEOTIDE SEQUENCE [LARGE SCALE GENOMIC DNA]</scope>
    <source>
        <strain evidence="6">DMR45628</strain>
    </source>
</reference>
<keyword evidence="3" id="KW-0732">Signal</keyword>
<proteinExistence type="inferred from homology"/>
<protein>
    <submittedName>
        <fullName evidence="6">Serine carboxypeptidase S28</fullName>
    </submittedName>
</protein>
<dbReference type="InterPro" id="IPR042269">
    <property type="entry name" value="Ser_carbopepase_S28_SKS"/>
</dbReference>
<dbReference type="InterPro" id="IPR008758">
    <property type="entry name" value="Peptidase_S28"/>
</dbReference>
<dbReference type="GO" id="GO:0070008">
    <property type="term" value="F:serine-type exopeptidase activity"/>
    <property type="evidence" value="ECO:0007669"/>
    <property type="project" value="InterPro"/>
</dbReference>
<dbReference type="Gene3D" id="1.20.120.980">
    <property type="entry name" value="Serine carboxypeptidase S28, SKS domain"/>
    <property type="match status" value="1"/>
</dbReference>
<dbReference type="AlphaFoldDB" id="A0AAW1KLE5"/>
<keyword evidence="5" id="KW-0325">Glycoprotein</keyword>
<dbReference type="PANTHER" id="PTHR11010">
    <property type="entry name" value="PROTEASE S28 PRO-X CARBOXYPEPTIDASE-RELATED"/>
    <property type="match status" value="1"/>
</dbReference>
<evidence type="ECO:0000256" key="3">
    <source>
        <dbReference type="ARBA" id="ARBA00022729"/>
    </source>
</evidence>
<dbReference type="GO" id="GO:0008239">
    <property type="term" value="F:dipeptidyl-peptidase activity"/>
    <property type="evidence" value="ECO:0007669"/>
    <property type="project" value="TreeGrafter"/>
</dbReference>
<evidence type="ECO:0000256" key="5">
    <source>
        <dbReference type="ARBA" id="ARBA00023180"/>
    </source>
</evidence>
<evidence type="ECO:0000256" key="1">
    <source>
        <dbReference type="ARBA" id="ARBA00011079"/>
    </source>
</evidence>
<dbReference type="Gene3D" id="3.40.50.1820">
    <property type="entry name" value="alpha/beta hydrolase"/>
    <property type="match status" value="1"/>
</dbReference>
<evidence type="ECO:0000256" key="4">
    <source>
        <dbReference type="ARBA" id="ARBA00022801"/>
    </source>
</evidence>
<gene>
    <name evidence="6" type="ORF">QE152_g22028</name>
</gene>
<evidence type="ECO:0000313" key="7">
    <source>
        <dbReference type="Proteomes" id="UP001458880"/>
    </source>
</evidence>
<keyword evidence="4" id="KW-0378">Hydrolase</keyword>
<dbReference type="GO" id="GO:0006508">
    <property type="term" value="P:proteolysis"/>
    <property type="evidence" value="ECO:0007669"/>
    <property type="project" value="UniProtKB-KW"/>
</dbReference>
<keyword evidence="7" id="KW-1185">Reference proteome</keyword>
<keyword evidence="2" id="KW-0645">Protease</keyword>
<dbReference type="SUPFAM" id="SSF53474">
    <property type="entry name" value="alpha/beta-Hydrolases"/>
    <property type="match status" value="1"/>
</dbReference>
<dbReference type="GO" id="GO:0004180">
    <property type="term" value="F:carboxypeptidase activity"/>
    <property type="evidence" value="ECO:0007669"/>
    <property type="project" value="UniProtKB-KW"/>
</dbReference>
<keyword evidence="6" id="KW-0121">Carboxypeptidase</keyword>
<dbReference type="InterPro" id="IPR029058">
    <property type="entry name" value="AB_hydrolase_fold"/>
</dbReference>
<dbReference type="Pfam" id="PF05577">
    <property type="entry name" value="Peptidase_S28"/>
    <property type="match status" value="1"/>
</dbReference>
<dbReference type="PANTHER" id="PTHR11010:SF5">
    <property type="entry name" value="RE36938P-RELATED"/>
    <property type="match status" value="1"/>
</dbReference>
<dbReference type="EMBL" id="JASPKY010000210">
    <property type="protein sequence ID" value="KAK9720435.1"/>
    <property type="molecule type" value="Genomic_DNA"/>
</dbReference>
<comment type="caution">
    <text evidence="6">The sequence shown here is derived from an EMBL/GenBank/DDBJ whole genome shotgun (WGS) entry which is preliminary data.</text>
</comment>